<feature type="transmembrane region" description="Helical" evidence="11">
    <location>
        <begin position="6"/>
        <end position="30"/>
    </location>
</feature>
<feature type="domain" description="Histidine kinase" evidence="12">
    <location>
        <begin position="241"/>
        <end position="447"/>
    </location>
</feature>
<proteinExistence type="predicted"/>
<dbReference type="CDD" id="cd00082">
    <property type="entry name" value="HisKA"/>
    <property type="match status" value="1"/>
</dbReference>
<evidence type="ECO:0000313" key="13">
    <source>
        <dbReference type="EMBL" id="OWP74258.1"/>
    </source>
</evidence>
<dbReference type="SMART" id="SM00388">
    <property type="entry name" value="HisKA"/>
    <property type="match status" value="1"/>
</dbReference>
<feature type="transmembrane region" description="Helical" evidence="11">
    <location>
        <begin position="200"/>
        <end position="219"/>
    </location>
</feature>
<dbReference type="InterPro" id="IPR003661">
    <property type="entry name" value="HisK_dim/P_dom"/>
</dbReference>
<dbReference type="InterPro" id="IPR003594">
    <property type="entry name" value="HATPase_dom"/>
</dbReference>
<dbReference type="PRINTS" id="PR00344">
    <property type="entry name" value="BCTRLSENSOR"/>
</dbReference>
<dbReference type="GO" id="GO:0000155">
    <property type="term" value="F:phosphorelay sensor kinase activity"/>
    <property type="evidence" value="ECO:0007669"/>
    <property type="project" value="InterPro"/>
</dbReference>
<dbReference type="Pfam" id="PF00512">
    <property type="entry name" value="HisKA"/>
    <property type="match status" value="1"/>
</dbReference>
<dbReference type="SUPFAM" id="SSF47384">
    <property type="entry name" value="Homodimeric domain of signal transducing histidine kinase"/>
    <property type="match status" value="1"/>
</dbReference>
<dbReference type="PROSITE" id="PS50109">
    <property type="entry name" value="HIS_KIN"/>
    <property type="match status" value="1"/>
</dbReference>
<dbReference type="Proteomes" id="UP000198034">
    <property type="component" value="Unassembled WGS sequence"/>
</dbReference>
<dbReference type="PANTHER" id="PTHR45453">
    <property type="entry name" value="PHOSPHATE REGULON SENSOR PROTEIN PHOR"/>
    <property type="match status" value="1"/>
</dbReference>
<keyword evidence="4" id="KW-1003">Cell membrane</keyword>
<dbReference type="EC" id="2.7.13.3" evidence="3"/>
<keyword evidence="9 11" id="KW-1133">Transmembrane helix</keyword>
<name>A0A246G9B1_9FLAO</name>
<evidence type="ECO:0000256" key="4">
    <source>
        <dbReference type="ARBA" id="ARBA00022475"/>
    </source>
</evidence>
<keyword evidence="8" id="KW-0418">Kinase</keyword>
<accession>A0A246G9B1</accession>
<keyword evidence="7 11" id="KW-0812">Transmembrane</keyword>
<dbReference type="CDD" id="cd00075">
    <property type="entry name" value="HATPase"/>
    <property type="match status" value="1"/>
</dbReference>
<evidence type="ECO:0000256" key="6">
    <source>
        <dbReference type="ARBA" id="ARBA00022679"/>
    </source>
</evidence>
<comment type="subcellular location">
    <subcellularLocation>
        <location evidence="2">Cell membrane</location>
        <topology evidence="2">Multi-pass membrane protein</topology>
    </subcellularLocation>
</comment>
<dbReference type="EMBL" id="MTCY01000081">
    <property type="protein sequence ID" value="OWP74258.1"/>
    <property type="molecule type" value="Genomic_DNA"/>
</dbReference>
<dbReference type="InterPro" id="IPR005467">
    <property type="entry name" value="His_kinase_dom"/>
</dbReference>
<dbReference type="GO" id="GO:0016036">
    <property type="term" value="P:cellular response to phosphate starvation"/>
    <property type="evidence" value="ECO:0007669"/>
    <property type="project" value="TreeGrafter"/>
</dbReference>
<comment type="catalytic activity">
    <reaction evidence="1">
        <text>ATP + protein L-histidine = ADP + protein N-phospho-L-histidine.</text>
        <dbReference type="EC" id="2.7.13.3"/>
    </reaction>
</comment>
<dbReference type="Gene3D" id="1.10.287.130">
    <property type="match status" value="1"/>
</dbReference>
<keyword evidence="10 11" id="KW-0472">Membrane</keyword>
<evidence type="ECO:0000256" key="2">
    <source>
        <dbReference type="ARBA" id="ARBA00004651"/>
    </source>
</evidence>
<evidence type="ECO:0000256" key="5">
    <source>
        <dbReference type="ARBA" id="ARBA00022553"/>
    </source>
</evidence>
<protein>
    <recommendedName>
        <fullName evidence="3">histidine kinase</fullName>
        <ecNumber evidence="3">2.7.13.3</ecNumber>
    </recommendedName>
</protein>
<evidence type="ECO:0000256" key="11">
    <source>
        <dbReference type="SAM" id="Phobius"/>
    </source>
</evidence>
<evidence type="ECO:0000313" key="14">
    <source>
        <dbReference type="Proteomes" id="UP000198034"/>
    </source>
</evidence>
<evidence type="ECO:0000259" key="12">
    <source>
        <dbReference type="PROSITE" id="PS50109"/>
    </source>
</evidence>
<dbReference type="Pfam" id="PF02518">
    <property type="entry name" value="HATPase_c"/>
    <property type="match status" value="1"/>
</dbReference>
<keyword evidence="6" id="KW-0808">Transferase</keyword>
<dbReference type="GO" id="GO:0005886">
    <property type="term" value="C:plasma membrane"/>
    <property type="evidence" value="ECO:0007669"/>
    <property type="project" value="UniProtKB-SubCell"/>
</dbReference>
<gene>
    <name evidence="13" type="ORF">BWK62_14740</name>
</gene>
<keyword evidence="5" id="KW-0597">Phosphoprotein</keyword>
<evidence type="ECO:0000256" key="3">
    <source>
        <dbReference type="ARBA" id="ARBA00012438"/>
    </source>
</evidence>
<evidence type="ECO:0000256" key="8">
    <source>
        <dbReference type="ARBA" id="ARBA00022777"/>
    </source>
</evidence>
<dbReference type="GO" id="GO:0004721">
    <property type="term" value="F:phosphoprotein phosphatase activity"/>
    <property type="evidence" value="ECO:0007669"/>
    <property type="project" value="TreeGrafter"/>
</dbReference>
<evidence type="ECO:0000256" key="7">
    <source>
        <dbReference type="ARBA" id="ARBA00022692"/>
    </source>
</evidence>
<dbReference type="SMART" id="SM00387">
    <property type="entry name" value="HATPase_c"/>
    <property type="match status" value="1"/>
</dbReference>
<reference evidence="13 14" key="1">
    <citation type="journal article" date="2017" name="Infect. Genet. Evol.">
        <title>Comparative genome analysis of fish pathogen Flavobacterium columnare reveals extensive sequence diversity within the species.</title>
        <authorList>
            <person name="Kayansamruaj P."/>
            <person name="Dong H.T."/>
            <person name="Hirono I."/>
            <person name="Kondo H."/>
            <person name="Senapin S."/>
            <person name="Rodkhum C."/>
        </authorList>
    </citation>
    <scope>NUCLEOTIDE SEQUENCE [LARGE SCALE GENOMIC DNA]</scope>
    <source>
        <strain evidence="13 14">1214</strain>
    </source>
</reference>
<evidence type="ECO:0000256" key="1">
    <source>
        <dbReference type="ARBA" id="ARBA00000085"/>
    </source>
</evidence>
<evidence type="ECO:0000256" key="10">
    <source>
        <dbReference type="ARBA" id="ARBA00023136"/>
    </source>
</evidence>
<dbReference type="SUPFAM" id="SSF55874">
    <property type="entry name" value="ATPase domain of HSP90 chaperone/DNA topoisomerase II/histidine kinase"/>
    <property type="match status" value="1"/>
</dbReference>
<evidence type="ECO:0000256" key="9">
    <source>
        <dbReference type="ARBA" id="ARBA00022989"/>
    </source>
</evidence>
<comment type="caution">
    <text evidence="13">The sequence shown here is derived from an EMBL/GenBank/DDBJ whole genome shotgun (WGS) entry which is preliminary data.</text>
</comment>
<dbReference type="Gene3D" id="3.30.565.10">
    <property type="entry name" value="Histidine kinase-like ATPase, C-terminal domain"/>
    <property type="match status" value="1"/>
</dbReference>
<organism evidence="13 14">
    <name type="scientific">Flavobacterium columnare</name>
    <dbReference type="NCBI Taxonomy" id="996"/>
    <lineage>
        <taxon>Bacteria</taxon>
        <taxon>Pseudomonadati</taxon>
        <taxon>Bacteroidota</taxon>
        <taxon>Flavobacteriia</taxon>
        <taxon>Flavobacteriales</taxon>
        <taxon>Flavobacteriaceae</taxon>
        <taxon>Flavobacterium</taxon>
    </lineage>
</organism>
<sequence>MSSRNISIRQIISFFLIVASGLFLMQIYLLKQSYELKKKEIIESVTHILSDLYNDSNDLLKDKKDLVITKEASLIQDFYKKKINITEFERKLLKNKKNISDVLKKKMDSIETIYSYKIALVKKIYQIYIIKNNKKKALLRKELIVYANDSLTKEVYLLSKGNWHSETESVGEKIGNFENEINTDISFSLLNLNFLLFKKMISPAIISLFMILFSIYLFYLSIKSLKLQEQIANNHKSVITNVGHELKTPLATISMSLKTLKLLNNTTRSDEIIDLLLRQQQRLFMIVNQINFELDDIIQKEIQFMDLSQWSKDYLEDFKRINPFIKLKVYIKSNLFLRINELDWQIIHTNLLDNSIQYGASTIEYFLEEFKDEIQITIVDNGIGVTDLDSHYIFDQYYRAQKGNIYNTKGLGLGLFYVKNILDKYRATIILSNKKNPTIFIIKFPKK</sequence>
<dbReference type="InterPro" id="IPR036097">
    <property type="entry name" value="HisK_dim/P_sf"/>
</dbReference>
<dbReference type="InterPro" id="IPR036890">
    <property type="entry name" value="HATPase_C_sf"/>
</dbReference>
<dbReference type="PANTHER" id="PTHR45453:SF2">
    <property type="entry name" value="HISTIDINE KINASE"/>
    <property type="match status" value="1"/>
</dbReference>
<dbReference type="InterPro" id="IPR050351">
    <property type="entry name" value="BphY/WalK/GraS-like"/>
</dbReference>
<dbReference type="AlphaFoldDB" id="A0A246G9B1"/>
<dbReference type="InterPro" id="IPR004358">
    <property type="entry name" value="Sig_transdc_His_kin-like_C"/>
</dbReference>